<reference evidence="1 2" key="1">
    <citation type="submission" date="2019-03" db="EMBL/GenBank/DDBJ databases">
        <title>Dyadobacter AR-3-6 sp. nov., isolated from arctic soil.</title>
        <authorList>
            <person name="Chaudhary D.K."/>
        </authorList>
    </citation>
    <scope>NUCLEOTIDE SEQUENCE [LARGE SCALE GENOMIC DNA]</scope>
    <source>
        <strain evidence="1 2">AR-3-6</strain>
    </source>
</reference>
<evidence type="ECO:0000313" key="1">
    <source>
        <dbReference type="EMBL" id="TDE14775.1"/>
    </source>
</evidence>
<accession>A0A4R5DUA1</accession>
<dbReference type="Proteomes" id="UP000294850">
    <property type="component" value="Unassembled WGS sequence"/>
</dbReference>
<dbReference type="OrthoDB" id="1374948at2"/>
<comment type="caution">
    <text evidence="1">The sequence shown here is derived from an EMBL/GenBank/DDBJ whole genome shotgun (WGS) entry which is preliminary data.</text>
</comment>
<dbReference type="EMBL" id="SMFL01000005">
    <property type="protein sequence ID" value="TDE14775.1"/>
    <property type="molecule type" value="Genomic_DNA"/>
</dbReference>
<protein>
    <recommendedName>
        <fullName evidence="3">Cthe-2314-like HEPN domain-containing protein</fullName>
    </recommendedName>
</protein>
<keyword evidence="2" id="KW-1185">Reference proteome</keyword>
<evidence type="ECO:0008006" key="3">
    <source>
        <dbReference type="Google" id="ProtNLM"/>
    </source>
</evidence>
<dbReference type="RefSeq" id="WP_131959359.1">
    <property type="nucleotide sequence ID" value="NZ_SMFL01000005.1"/>
</dbReference>
<name>A0A4R5DUA1_9BACT</name>
<dbReference type="AlphaFoldDB" id="A0A4R5DUA1"/>
<evidence type="ECO:0000313" key="2">
    <source>
        <dbReference type="Proteomes" id="UP000294850"/>
    </source>
</evidence>
<sequence>MIPEVNTIIRFNENETYALFFSQNDVPNYVRNLTSNESKQIIEANRVLYIFQNYFSRLYEVELNLWEFAKVADHRYSHNINPKSNLLLNDISVSLVNANRLCTNFINSWRSFIELMYKQVSNGYGGEKSMEFLEIKKFTKALYDENFEYRLLTGLRNFGAHYDSIISGIFTMNGVTSALFSKDHMRDFKDFREKEVFRKDFEQLPNQIDVIPVLHKGMEHLYLLLNKLMEINKAYFLKYSKVFLDMPDISHYENLGFGKLILSEPLYLQQLPVAVAKKVIDFYKNPVDFK</sequence>
<organism evidence="1 2">
    <name type="scientific">Dyadobacter psychrotolerans</name>
    <dbReference type="NCBI Taxonomy" id="2541721"/>
    <lineage>
        <taxon>Bacteria</taxon>
        <taxon>Pseudomonadati</taxon>
        <taxon>Bacteroidota</taxon>
        <taxon>Cytophagia</taxon>
        <taxon>Cytophagales</taxon>
        <taxon>Spirosomataceae</taxon>
        <taxon>Dyadobacter</taxon>
    </lineage>
</organism>
<proteinExistence type="predicted"/>
<gene>
    <name evidence="1" type="ORF">E0F88_16445</name>
</gene>